<evidence type="ECO:0000256" key="2">
    <source>
        <dbReference type="ARBA" id="ARBA00022448"/>
    </source>
</evidence>
<feature type="transmembrane region" description="Helical" evidence="9">
    <location>
        <begin position="232"/>
        <end position="251"/>
    </location>
</feature>
<gene>
    <name evidence="9" type="primary">inx</name>
    <name evidence="11" type="ORF">GPM918_LOCUS2125</name>
    <name evidence="12" type="ORF">SRO942_LOCUS2125</name>
</gene>
<keyword evidence="4 9" id="KW-0812">Transmembrane</keyword>
<accession>A0A813QXV7</accession>
<evidence type="ECO:0000256" key="4">
    <source>
        <dbReference type="ARBA" id="ARBA00022692"/>
    </source>
</evidence>
<dbReference type="Proteomes" id="UP000663829">
    <property type="component" value="Unassembled WGS sequence"/>
</dbReference>
<evidence type="ECO:0000256" key="5">
    <source>
        <dbReference type="ARBA" id="ARBA00022989"/>
    </source>
</evidence>
<evidence type="ECO:0000313" key="13">
    <source>
        <dbReference type="Proteomes" id="UP000663829"/>
    </source>
</evidence>
<comment type="similarity">
    <text evidence="9">Belongs to the pannexin family.</text>
</comment>
<keyword evidence="7 9" id="KW-0472">Membrane</keyword>
<evidence type="ECO:0000256" key="6">
    <source>
        <dbReference type="ARBA" id="ARBA00023065"/>
    </source>
</evidence>
<proteinExistence type="inferred from homology"/>
<comment type="caution">
    <text evidence="11">The sequence shown here is derived from an EMBL/GenBank/DDBJ whole genome shotgun (WGS) entry which is preliminary data.</text>
</comment>
<dbReference type="GO" id="GO:0005886">
    <property type="term" value="C:plasma membrane"/>
    <property type="evidence" value="ECO:0007669"/>
    <property type="project" value="UniProtKB-SubCell"/>
</dbReference>
<feature type="compositionally biased region" description="Polar residues" evidence="10">
    <location>
        <begin position="437"/>
        <end position="450"/>
    </location>
</feature>
<feature type="transmembrane region" description="Helical" evidence="9">
    <location>
        <begin position="101"/>
        <end position="119"/>
    </location>
</feature>
<feature type="transmembrane region" description="Helical" evidence="9">
    <location>
        <begin position="204"/>
        <end position="226"/>
    </location>
</feature>
<keyword evidence="3" id="KW-1003">Cell membrane</keyword>
<comment type="caution">
    <text evidence="9">Lacks conserved residue(s) required for the propagation of feature annotation.</text>
</comment>
<evidence type="ECO:0000256" key="1">
    <source>
        <dbReference type="ARBA" id="ARBA00004651"/>
    </source>
</evidence>
<dbReference type="GO" id="GO:0005243">
    <property type="term" value="F:gap junction channel activity"/>
    <property type="evidence" value="ECO:0007669"/>
    <property type="project" value="TreeGrafter"/>
</dbReference>
<feature type="region of interest" description="Disordered" evidence="10">
    <location>
        <begin position="408"/>
        <end position="486"/>
    </location>
</feature>
<evidence type="ECO:0000313" key="12">
    <source>
        <dbReference type="EMBL" id="CAF3557157.1"/>
    </source>
</evidence>
<protein>
    <recommendedName>
        <fullName evidence="9">Innexin</fullName>
    </recommendedName>
</protein>
<keyword evidence="13" id="KW-1185">Reference proteome</keyword>
<evidence type="ECO:0000256" key="7">
    <source>
        <dbReference type="ARBA" id="ARBA00023136"/>
    </source>
</evidence>
<comment type="subcellular location">
    <subcellularLocation>
        <location evidence="1 9">Cell membrane</location>
        <topology evidence="1 9">Multi-pass membrane protein</topology>
    </subcellularLocation>
</comment>
<feature type="transmembrane region" description="Helical" evidence="9">
    <location>
        <begin position="27"/>
        <end position="44"/>
    </location>
</feature>
<dbReference type="InterPro" id="IPR000990">
    <property type="entry name" value="Innexin"/>
</dbReference>
<dbReference type="Proteomes" id="UP000681722">
    <property type="component" value="Unassembled WGS sequence"/>
</dbReference>
<dbReference type="GO" id="GO:0005921">
    <property type="term" value="C:gap junction"/>
    <property type="evidence" value="ECO:0007669"/>
    <property type="project" value="UniProtKB-UniRule"/>
</dbReference>
<dbReference type="PANTHER" id="PTHR11893">
    <property type="entry name" value="INNEXIN"/>
    <property type="match status" value="1"/>
</dbReference>
<evidence type="ECO:0000256" key="3">
    <source>
        <dbReference type="ARBA" id="ARBA00022475"/>
    </source>
</evidence>
<dbReference type="Pfam" id="PF00876">
    <property type="entry name" value="Innexin"/>
    <property type="match status" value="1"/>
</dbReference>
<dbReference type="PRINTS" id="PR01262">
    <property type="entry name" value="INNEXIN"/>
</dbReference>
<keyword evidence="2 9" id="KW-0813">Transport</keyword>
<keyword evidence="6 9" id="KW-0406">Ion transport</keyword>
<dbReference type="EMBL" id="CAJNOQ010000225">
    <property type="protein sequence ID" value="CAF0774676.1"/>
    <property type="molecule type" value="Genomic_DNA"/>
</dbReference>
<comment type="function">
    <text evidence="9">Structural component of the gap junctions.</text>
</comment>
<feature type="compositionally biased region" description="Polar residues" evidence="10">
    <location>
        <begin position="470"/>
        <end position="482"/>
    </location>
</feature>
<reference evidence="11" key="1">
    <citation type="submission" date="2021-02" db="EMBL/GenBank/DDBJ databases">
        <authorList>
            <person name="Nowell W R."/>
        </authorList>
    </citation>
    <scope>NUCLEOTIDE SEQUENCE</scope>
</reference>
<name>A0A813QXV7_9BILA</name>
<dbReference type="PANTHER" id="PTHR11893:SF36">
    <property type="entry name" value="INNEXIN-5"/>
    <property type="match status" value="1"/>
</dbReference>
<feature type="compositionally biased region" description="Low complexity" evidence="10">
    <location>
        <begin position="517"/>
        <end position="531"/>
    </location>
</feature>
<evidence type="ECO:0000256" key="8">
    <source>
        <dbReference type="ARBA" id="ARBA00023303"/>
    </source>
</evidence>
<dbReference type="GO" id="GO:0034220">
    <property type="term" value="P:monoatomic ion transmembrane transport"/>
    <property type="evidence" value="ECO:0007669"/>
    <property type="project" value="UniProtKB-KW"/>
</dbReference>
<dbReference type="OrthoDB" id="5867527at2759"/>
<organism evidence="11 13">
    <name type="scientific">Didymodactylos carnosus</name>
    <dbReference type="NCBI Taxonomy" id="1234261"/>
    <lineage>
        <taxon>Eukaryota</taxon>
        <taxon>Metazoa</taxon>
        <taxon>Spiralia</taxon>
        <taxon>Gnathifera</taxon>
        <taxon>Rotifera</taxon>
        <taxon>Eurotatoria</taxon>
        <taxon>Bdelloidea</taxon>
        <taxon>Philodinida</taxon>
        <taxon>Philodinidae</taxon>
        <taxon>Didymodactylos</taxon>
    </lineage>
</organism>
<feature type="region of interest" description="Disordered" evidence="10">
    <location>
        <begin position="514"/>
        <end position="584"/>
    </location>
</feature>
<evidence type="ECO:0000256" key="9">
    <source>
        <dbReference type="RuleBase" id="RU010713"/>
    </source>
</evidence>
<dbReference type="AlphaFoldDB" id="A0A813QXV7"/>
<dbReference type="PROSITE" id="PS51013">
    <property type="entry name" value="PANNEXIN"/>
    <property type="match status" value="1"/>
</dbReference>
<sequence>MDIFAILRRLPEIVAYNKFDDDIYDRLNYAHTVVILTVFAIIVTNRQFSENQIKCWVPAQFTGNYESYVNQICFITNTYSFDMHETIPEDDQLRHEHELKYYQWTPFILLLMAILFYVPHQLWRGLSLRSGVDLKDLIEAASNYRSSASRPADKIKLLDYICNWVNGYCSNAYRTSIRNVHTFQQHSEKKQHRYTKIIRRVKQVLKYLLFPVGIYTGNYLVISYLFIKFLYFLNSIAQILLLNALLGRQFWYYGIELIHRYLTKQIGLLYTGSEYFPKVVLCDFNVREPNHPKESHRYTVQCVLPFNLFNQQIFTYLWFWLVLLSVFNGFSIIIWLYRMSPFNNLQYLERRLPKLDEAETRHVFVYQYLQGDGTFMLRLIASNVSDYVCNKVVCEVYKTFKAASESGTAEQQTITKRTKALDDNDLDDDREHKSHPPSESQRSSTESGGDQQRRIDRPIFTRSVGYLPTENANVEHSSSTMESGREILKPLPVPRTGKLSIERETIVPMLSSSITHSPYFSSSEYSDNSDSLDATRVPYSTIQPRKDEPQSTPKLRHRNGTPLKQDESPTDDQSSIGQIRRMSDTQIDQNNKKNVEFYVDASTNIAATNIQPPIQPSRTTIPTPYATTYLSSKTKNLSIRSDSEMPYIDDSIASSSSARSTTLATRTSIQEPQRIISFPGFTRSHDV</sequence>
<keyword evidence="8 9" id="KW-0407">Ion channel</keyword>
<evidence type="ECO:0000313" key="11">
    <source>
        <dbReference type="EMBL" id="CAF0774676.1"/>
    </source>
</evidence>
<evidence type="ECO:0000256" key="10">
    <source>
        <dbReference type="SAM" id="MobiDB-lite"/>
    </source>
</evidence>
<keyword evidence="5 9" id="KW-1133">Transmembrane helix</keyword>
<feature type="transmembrane region" description="Helical" evidence="9">
    <location>
        <begin position="316"/>
        <end position="337"/>
    </location>
</feature>
<dbReference type="EMBL" id="CAJOBC010000225">
    <property type="protein sequence ID" value="CAF3557157.1"/>
    <property type="molecule type" value="Genomic_DNA"/>
</dbReference>